<comment type="caution">
    <text evidence="2">The sequence shown here is derived from an EMBL/GenBank/DDBJ whole genome shotgun (WGS) entry which is preliminary data.</text>
</comment>
<reference evidence="2 3" key="1">
    <citation type="journal article" date="2016" name="Genome Biol. Evol.">
        <title>Divergent and convergent evolution of fungal pathogenicity.</title>
        <authorList>
            <person name="Shang Y."/>
            <person name="Xiao G."/>
            <person name="Zheng P."/>
            <person name="Cen K."/>
            <person name="Zhan S."/>
            <person name="Wang C."/>
        </authorList>
    </citation>
    <scope>NUCLEOTIDE SEQUENCE [LARGE SCALE GENOMIC DNA]</scope>
    <source>
        <strain evidence="2 3">RCEF 2490</strain>
    </source>
</reference>
<dbReference type="AlphaFoldDB" id="A0A168ESI2"/>
<gene>
    <name evidence="2" type="ORF">AAL_02656</name>
</gene>
<evidence type="ECO:0000313" key="2">
    <source>
        <dbReference type="EMBL" id="KZZ99105.1"/>
    </source>
</evidence>
<protein>
    <submittedName>
        <fullName evidence="2">Uncharacterized protein</fullName>
    </submittedName>
</protein>
<sequence length="494" mass="54929">MSLHGFQSQNPGQHVFTAKSRILAQDYPYSQQAEFAKLYPHGVPMQYTMILRKSHAPPQEYLENNLPRGFYINPPANARCLFSTEGGNKPARSLEHFLPQRQIHLWSKDEVQTQCNSLRKRHWQHMKAMIKPQSWDDLWMYFDAFDLYRYGVQNLWNVVNHLCVENQIISQDVERENAHHIGYWADEWMEKEDNKKKLKDWTERKESIVFILTDKDRKSLGDVPDDCIPQIASALRTRRAWLIAGDAAFRKGRTEASDIMTACRNHTFHNWLVGEKVFGGNGLSSPPSSEPLAQTNKPAPVYVDKKGRHYFLPEGMGEPVCRDTSQQVSALEALKRSAAAAGNNHPSMNTSAAAQPASAIAHGSSRPITREPSKAGSGKMVDIAPDSVNPEPETNTTKQELPVAADHPERLARVFASTDGNDGSLVVAREETSPSPMPRKGRLDKSLGGDVETTPVPAQETSLKRSSLSGQGSSSVGKGILMPRRPATSGGQSA</sequence>
<dbReference type="EMBL" id="AZGY01000004">
    <property type="protein sequence ID" value="KZZ99105.1"/>
    <property type="molecule type" value="Genomic_DNA"/>
</dbReference>
<feature type="compositionally biased region" description="Low complexity" evidence="1">
    <location>
        <begin position="464"/>
        <end position="479"/>
    </location>
</feature>
<name>A0A168ESI2_9HYPO</name>
<keyword evidence="3" id="KW-1185">Reference proteome</keyword>
<feature type="region of interest" description="Disordered" evidence="1">
    <location>
        <begin position="337"/>
        <end position="494"/>
    </location>
</feature>
<evidence type="ECO:0000313" key="3">
    <source>
        <dbReference type="Proteomes" id="UP000078544"/>
    </source>
</evidence>
<dbReference type="Proteomes" id="UP000078544">
    <property type="component" value="Unassembled WGS sequence"/>
</dbReference>
<proteinExistence type="predicted"/>
<evidence type="ECO:0000256" key="1">
    <source>
        <dbReference type="SAM" id="MobiDB-lite"/>
    </source>
</evidence>
<feature type="compositionally biased region" description="Low complexity" evidence="1">
    <location>
        <begin position="352"/>
        <end position="361"/>
    </location>
</feature>
<organism evidence="2 3">
    <name type="scientific">Moelleriella libera RCEF 2490</name>
    <dbReference type="NCBI Taxonomy" id="1081109"/>
    <lineage>
        <taxon>Eukaryota</taxon>
        <taxon>Fungi</taxon>
        <taxon>Dikarya</taxon>
        <taxon>Ascomycota</taxon>
        <taxon>Pezizomycotina</taxon>
        <taxon>Sordariomycetes</taxon>
        <taxon>Hypocreomycetidae</taxon>
        <taxon>Hypocreales</taxon>
        <taxon>Clavicipitaceae</taxon>
        <taxon>Moelleriella</taxon>
    </lineage>
</organism>
<accession>A0A168ESI2</accession>
<dbReference type="OrthoDB" id="3941926at2759"/>